<dbReference type="NCBIfam" id="TIGR00254">
    <property type="entry name" value="GGDEF"/>
    <property type="match status" value="1"/>
</dbReference>
<dbReference type="Proteomes" id="UP000251431">
    <property type="component" value="Unassembled WGS sequence"/>
</dbReference>
<feature type="transmembrane region" description="Helical" evidence="1">
    <location>
        <begin position="102"/>
        <end position="135"/>
    </location>
</feature>
<dbReference type="PANTHER" id="PTHR45138:SF9">
    <property type="entry name" value="DIGUANYLATE CYCLASE DGCM-RELATED"/>
    <property type="match status" value="1"/>
</dbReference>
<evidence type="ECO:0000313" key="4">
    <source>
        <dbReference type="Proteomes" id="UP000251431"/>
    </source>
</evidence>
<keyword evidence="1" id="KW-0812">Transmembrane</keyword>
<feature type="domain" description="GGDEF" evidence="2">
    <location>
        <begin position="230"/>
        <end position="357"/>
    </location>
</feature>
<organism evidence="3 4">
    <name type="scientific">Lysinibacillus capsici</name>
    <dbReference type="NCBI Taxonomy" id="2115968"/>
    <lineage>
        <taxon>Bacteria</taxon>
        <taxon>Bacillati</taxon>
        <taxon>Bacillota</taxon>
        <taxon>Bacilli</taxon>
        <taxon>Bacillales</taxon>
        <taxon>Bacillaceae</taxon>
        <taxon>Lysinibacillus</taxon>
    </lineage>
</organism>
<dbReference type="SMART" id="SM00267">
    <property type="entry name" value="GGDEF"/>
    <property type="match status" value="1"/>
</dbReference>
<dbReference type="InterPro" id="IPR029787">
    <property type="entry name" value="Nucleotide_cyclase"/>
</dbReference>
<gene>
    <name evidence="3" type="primary">pleD_6</name>
    <name evidence="3" type="ORF">NCTC7582_05177</name>
</gene>
<dbReference type="Pfam" id="PF00990">
    <property type="entry name" value="GGDEF"/>
    <property type="match status" value="1"/>
</dbReference>
<dbReference type="PANTHER" id="PTHR45138">
    <property type="entry name" value="REGULATORY COMPONENTS OF SENSORY TRANSDUCTION SYSTEM"/>
    <property type="match status" value="1"/>
</dbReference>
<feature type="transmembrane region" description="Helical" evidence="1">
    <location>
        <begin position="147"/>
        <end position="167"/>
    </location>
</feature>
<feature type="transmembrane region" description="Helical" evidence="1">
    <location>
        <begin position="43"/>
        <end position="61"/>
    </location>
</feature>
<feature type="transmembrane region" description="Helical" evidence="1">
    <location>
        <begin position="173"/>
        <end position="191"/>
    </location>
</feature>
<name>A0A2X1A6L0_9BACI</name>
<keyword evidence="1" id="KW-0472">Membrane</keyword>
<dbReference type="InterPro" id="IPR043128">
    <property type="entry name" value="Rev_trsase/Diguanyl_cyclase"/>
</dbReference>
<dbReference type="InterPro" id="IPR000160">
    <property type="entry name" value="GGDEF_dom"/>
</dbReference>
<dbReference type="InterPro" id="IPR050469">
    <property type="entry name" value="Diguanylate_Cyclase"/>
</dbReference>
<dbReference type="RefSeq" id="WP_112118889.1">
    <property type="nucleotide sequence ID" value="NZ_UAQE01000007.1"/>
</dbReference>
<reference evidence="3 4" key="1">
    <citation type="submission" date="2018-06" db="EMBL/GenBank/DDBJ databases">
        <authorList>
            <consortium name="Pathogen Informatics"/>
            <person name="Doyle S."/>
        </authorList>
    </citation>
    <scope>NUCLEOTIDE SEQUENCE [LARGE SCALE GENOMIC DNA]</scope>
    <source>
        <strain evidence="3 4">NCTC7582</strain>
    </source>
</reference>
<feature type="transmembrane region" description="Helical" evidence="1">
    <location>
        <begin position="73"/>
        <end position="90"/>
    </location>
</feature>
<feature type="transmembrane region" description="Helical" evidence="1">
    <location>
        <begin position="12"/>
        <end position="31"/>
    </location>
</feature>
<dbReference type="SUPFAM" id="SSF55073">
    <property type="entry name" value="Nucleotide cyclase"/>
    <property type="match status" value="1"/>
</dbReference>
<dbReference type="CDD" id="cd01949">
    <property type="entry name" value="GGDEF"/>
    <property type="match status" value="1"/>
</dbReference>
<evidence type="ECO:0000259" key="2">
    <source>
        <dbReference type="PROSITE" id="PS50887"/>
    </source>
</evidence>
<keyword evidence="1" id="KW-1133">Transmembrane helix</keyword>
<dbReference type="PROSITE" id="PS50887">
    <property type="entry name" value="GGDEF"/>
    <property type="match status" value="1"/>
</dbReference>
<proteinExistence type="predicted"/>
<accession>A0A2X1A6L0</accession>
<dbReference type="GO" id="GO:0052621">
    <property type="term" value="F:diguanylate cyclase activity"/>
    <property type="evidence" value="ECO:0007669"/>
    <property type="project" value="TreeGrafter"/>
</dbReference>
<dbReference type="AlphaFoldDB" id="A0A2X1A6L0"/>
<dbReference type="Gene3D" id="3.30.70.270">
    <property type="match status" value="1"/>
</dbReference>
<evidence type="ECO:0000313" key="3">
    <source>
        <dbReference type="EMBL" id="SPU40633.1"/>
    </source>
</evidence>
<sequence>MQITYAISMLPLLNIAVILILLTVFATHMYLKTHIRTDLHLALSLGLILLLPLMLFGSTATIGEKLDFWSKPYHVAGLTVLLATLAISWLAEKREFSERLPIIVVTIVVACSIVLPEIMAGIIFALSLIFSSLWLYQQATKGYKFEYIRIILFAVIAISVIGGSLFFSEAFAFLYSILILTLLIYETLRYFDRVVFLLRSAGINSITDSLTGLFNKGFLSKKVEQLVQRGDISIIFCDIDNFKNINDKKGHEYGDKVLINVGKIMKRIVNDNGFVCRAGGEEIVCIIVSGDAVNIAEKIRSSIESEVNVTVSVGVASSKELSGQSLDQLGQRTIKKADLRMYIAKTSGKNRVVYSDEKKEESV</sequence>
<dbReference type="EMBL" id="UAQE01000007">
    <property type="protein sequence ID" value="SPU40633.1"/>
    <property type="molecule type" value="Genomic_DNA"/>
</dbReference>
<protein>
    <submittedName>
        <fullName evidence="3">Diguanylate cyclase</fullName>
    </submittedName>
</protein>
<evidence type="ECO:0000256" key="1">
    <source>
        <dbReference type="SAM" id="Phobius"/>
    </source>
</evidence>